<dbReference type="Pfam" id="PF01113">
    <property type="entry name" value="DapB_N"/>
    <property type="match status" value="1"/>
</dbReference>
<dbReference type="PANTHER" id="PTHR20836:SF0">
    <property type="entry name" value="4-HYDROXY-TETRAHYDRODIPICOLINATE REDUCTASE 1, CHLOROPLASTIC-RELATED"/>
    <property type="match status" value="1"/>
</dbReference>
<dbReference type="Pfam" id="PF05173">
    <property type="entry name" value="DapB_C"/>
    <property type="match status" value="1"/>
</dbReference>
<dbReference type="EMBL" id="UINC01079733">
    <property type="protein sequence ID" value="SVC22019.1"/>
    <property type="molecule type" value="Genomic_DNA"/>
</dbReference>
<evidence type="ECO:0000256" key="9">
    <source>
        <dbReference type="ARBA" id="ARBA00038983"/>
    </source>
</evidence>
<evidence type="ECO:0000256" key="1">
    <source>
        <dbReference type="ARBA" id="ARBA00006642"/>
    </source>
</evidence>
<keyword evidence="7" id="KW-0457">Lysine biosynthesis</keyword>
<comment type="pathway">
    <text evidence="8">Amino-acid biosynthesis; L-lysine biosynthesis via DAP pathway; (S)-tetrahydrodipicolinate from L-aspartate: step 4/4.</text>
</comment>
<keyword evidence="5" id="KW-0560">Oxidoreductase</keyword>
<proteinExistence type="inferred from homology"/>
<evidence type="ECO:0000256" key="10">
    <source>
        <dbReference type="ARBA" id="ARBA00049080"/>
    </source>
</evidence>
<comment type="catalytic activity">
    <reaction evidence="10">
        <text>(S)-2,3,4,5-tetrahydrodipicolinate + NADP(+) + H2O = (2S,4S)-4-hydroxy-2,3,4,5-tetrahydrodipicolinate + NADPH + H(+)</text>
        <dbReference type="Rhea" id="RHEA:35331"/>
        <dbReference type="ChEBI" id="CHEBI:15377"/>
        <dbReference type="ChEBI" id="CHEBI:15378"/>
        <dbReference type="ChEBI" id="CHEBI:16845"/>
        <dbReference type="ChEBI" id="CHEBI:57783"/>
        <dbReference type="ChEBI" id="CHEBI:58349"/>
        <dbReference type="ChEBI" id="CHEBI:67139"/>
        <dbReference type="EC" id="1.17.1.8"/>
    </reaction>
</comment>
<dbReference type="AlphaFoldDB" id="A0A382KCW5"/>
<sequence>MKKIKVVVTGAAGRMGQTIIKKVLRDKGLKLVGALEISGHKNLGQDIGKILKTKNLGIKISDNIINLFANTDAVIDFTLPNATVDHAKYAAQARIVHVIGTTGLSNSQLKKIEYASKHATIIKSGNMSLGVNLLETLVRQAASKLDTAFNIQINEEHHKHKIDAPSGTALMLGNAAAKGRSLKLDKVKKISRLNTKGSHSKDKIVFTSFRKGEIVGNHEVIFSSPDEIINFQHKANNRGIFASGAIYAVKWGQDKKPGLFSMVDVLGL</sequence>
<dbReference type="Gene3D" id="3.30.360.10">
    <property type="entry name" value="Dihydrodipicolinate Reductase, domain 2"/>
    <property type="match status" value="1"/>
</dbReference>
<gene>
    <name evidence="14" type="ORF">METZ01_LOCUS274873</name>
</gene>
<dbReference type="PIRSF" id="PIRSF000161">
    <property type="entry name" value="DHPR"/>
    <property type="match status" value="1"/>
</dbReference>
<comment type="catalytic activity">
    <reaction evidence="11">
        <text>(S)-2,3,4,5-tetrahydrodipicolinate + NAD(+) + H2O = (2S,4S)-4-hydroxy-2,3,4,5-tetrahydrodipicolinate + NADH + H(+)</text>
        <dbReference type="Rhea" id="RHEA:35323"/>
        <dbReference type="ChEBI" id="CHEBI:15377"/>
        <dbReference type="ChEBI" id="CHEBI:15378"/>
        <dbReference type="ChEBI" id="CHEBI:16845"/>
        <dbReference type="ChEBI" id="CHEBI:57540"/>
        <dbReference type="ChEBI" id="CHEBI:57945"/>
        <dbReference type="ChEBI" id="CHEBI:67139"/>
        <dbReference type="EC" id="1.17.1.8"/>
    </reaction>
</comment>
<dbReference type="GO" id="GO:0008839">
    <property type="term" value="F:4-hydroxy-tetrahydrodipicolinate reductase"/>
    <property type="evidence" value="ECO:0007669"/>
    <property type="project" value="UniProtKB-EC"/>
</dbReference>
<evidence type="ECO:0000256" key="8">
    <source>
        <dbReference type="ARBA" id="ARBA00037922"/>
    </source>
</evidence>
<evidence type="ECO:0000256" key="6">
    <source>
        <dbReference type="ARBA" id="ARBA00023027"/>
    </source>
</evidence>
<dbReference type="HAMAP" id="MF_00102">
    <property type="entry name" value="DapB"/>
    <property type="match status" value="1"/>
</dbReference>
<feature type="domain" description="Dihydrodipicolinate reductase C-terminal" evidence="13">
    <location>
        <begin position="130"/>
        <end position="266"/>
    </location>
</feature>
<dbReference type="GO" id="GO:0009089">
    <property type="term" value="P:lysine biosynthetic process via diaminopimelate"/>
    <property type="evidence" value="ECO:0007669"/>
    <property type="project" value="InterPro"/>
</dbReference>
<dbReference type="GO" id="GO:0019877">
    <property type="term" value="P:diaminopimelate biosynthetic process"/>
    <property type="evidence" value="ECO:0007669"/>
    <property type="project" value="UniProtKB-KW"/>
</dbReference>
<evidence type="ECO:0000256" key="4">
    <source>
        <dbReference type="ARBA" id="ARBA00022915"/>
    </source>
</evidence>
<evidence type="ECO:0000256" key="7">
    <source>
        <dbReference type="ARBA" id="ARBA00023154"/>
    </source>
</evidence>
<dbReference type="InterPro" id="IPR023940">
    <property type="entry name" value="DHDPR_bac"/>
</dbReference>
<dbReference type="SUPFAM" id="SSF55347">
    <property type="entry name" value="Glyceraldehyde-3-phosphate dehydrogenase-like, C-terminal domain"/>
    <property type="match status" value="1"/>
</dbReference>
<evidence type="ECO:0000256" key="5">
    <source>
        <dbReference type="ARBA" id="ARBA00023002"/>
    </source>
</evidence>
<dbReference type="Gene3D" id="3.40.50.720">
    <property type="entry name" value="NAD(P)-binding Rossmann-like Domain"/>
    <property type="match status" value="1"/>
</dbReference>
<keyword evidence="4" id="KW-0220">Diaminopimelate biosynthesis</keyword>
<dbReference type="PANTHER" id="PTHR20836">
    <property type="entry name" value="DIHYDRODIPICOLINATE REDUCTASE"/>
    <property type="match status" value="1"/>
</dbReference>
<keyword evidence="6" id="KW-0520">NAD</keyword>
<protein>
    <recommendedName>
        <fullName evidence="9">4-hydroxy-tetrahydrodipicolinate reductase</fullName>
        <ecNumber evidence="9">1.17.1.8</ecNumber>
    </recommendedName>
</protein>
<keyword evidence="3" id="KW-0521">NADP</keyword>
<dbReference type="CDD" id="cd02274">
    <property type="entry name" value="DHDPR_N"/>
    <property type="match status" value="1"/>
</dbReference>
<dbReference type="InterPro" id="IPR036291">
    <property type="entry name" value="NAD(P)-bd_dom_sf"/>
</dbReference>
<feature type="domain" description="Dihydrodipicolinate reductase N-terminal" evidence="12">
    <location>
        <begin position="4"/>
        <end position="127"/>
    </location>
</feature>
<organism evidence="14">
    <name type="scientific">marine metagenome</name>
    <dbReference type="NCBI Taxonomy" id="408172"/>
    <lineage>
        <taxon>unclassified sequences</taxon>
        <taxon>metagenomes</taxon>
        <taxon>ecological metagenomes</taxon>
    </lineage>
</organism>
<dbReference type="SUPFAM" id="SSF51735">
    <property type="entry name" value="NAD(P)-binding Rossmann-fold domains"/>
    <property type="match status" value="1"/>
</dbReference>
<accession>A0A382KCW5</accession>
<name>A0A382KCW5_9ZZZZ</name>
<reference evidence="14" key="1">
    <citation type="submission" date="2018-05" db="EMBL/GenBank/DDBJ databases">
        <authorList>
            <person name="Lanie J.A."/>
            <person name="Ng W.-L."/>
            <person name="Kazmierczak K.M."/>
            <person name="Andrzejewski T.M."/>
            <person name="Davidsen T.M."/>
            <person name="Wayne K.J."/>
            <person name="Tettelin H."/>
            <person name="Glass J.I."/>
            <person name="Rusch D."/>
            <person name="Podicherti R."/>
            <person name="Tsui H.-C.T."/>
            <person name="Winkler M.E."/>
        </authorList>
    </citation>
    <scope>NUCLEOTIDE SEQUENCE</scope>
</reference>
<keyword evidence="2" id="KW-0028">Amino-acid biosynthesis</keyword>
<evidence type="ECO:0000256" key="11">
    <source>
        <dbReference type="ARBA" id="ARBA00049396"/>
    </source>
</evidence>
<evidence type="ECO:0000313" key="14">
    <source>
        <dbReference type="EMBL" id="SVC22019.1"/>
    </source>
</evidence>
<evidence type="ECO:0000259" key="12">
    <source>
        <dbReference type="Pfam" id="PF01113"/>
    </source>
</evidence>
<dbReference type="InterPro" id="IPR000846">
    <property type="entry name" value="DapB_N"/>
</dbReference>
<evidence type="ECO:0000259" key="13">
    <source>
        <dbReference type="Pfam" id="PF05173"/>
    </source>
</evidence>
<comment type="similarity">
    <text evidence="1">Belongs to the DapB family.</text>
</comment>
<evidence type="ECO:0000256" key="2">
    <source>
        <dbReference type="ARBA" id="ARBA00022605"/>
    </source>
</evidence>
<dbReference type="NCBIfam" id="TIGR00036">
    <property type="entry name" value="dapB"/>
    <property type="match status" value="1"/>
</dbReference>
<dbReference type="EC" id="1.17.1.8" evidence="9"/>
<dbReference type="InterPro" id="IPR022663">
    <property type="entry name" value="DapB_C"/>
</dbReference>
<evidence type="ECO:0000256" key="3">
    <source>
        <dbReference type="ARBA" id="ARBA00022857"/>
    </source>
</evidence>